<dbReference type="PANTHER" id="PTHR43105:SF10">
    <property type="entry name" value="NADH-QUINONE OXIDOREDUCTASE SUBUNIT G"/>
    <property type="match status" value="1"/>
</dbReference>
<dbReference type="InterPro" id="IPR006963">
    <property type="entry name" value="Mopterin_OxRdtase_4Fe-4S_dom"/>
</dbReference>
<dbReference type="InterPro" id="IPR019574">
    <property type="entry name" value="NADH_UbQ_OxRdtase_Gsu_4Fe4S-bd"/>
</dbReference>
<dbReference type="PROSITE" id="PS51085">
    <property type="entry name" value="2FE2S_FER_2"/>
    <property type="match status" value="1"/>
</dbReference>
<dbReference type="GO" id="GO:0048038">
    <property type="term" value="F:quinone binding"/>
    <property type="evidence" value="ECO:0007669"/>
    <property type="project" value="UniProtKB-UniRule"/>
</dbReference>
<keyword evidence="4 14" id="KW-0001">2Fe-2S</keyword>
<dbReference type="PROSITE" id="PS51839">
    <property type="entry name" value="4FE4S_HC3"/>
    <property type="match status" value="1"/>
</dbReference>
<gene>
    <name evidence="19" type="ORF">CLH62_10830</name>
</gene>
<organism evidence="19 20">
    <name type="scientific">Marinobacter guineae</name>
    <dbReference type="NCBI Taxonomy" id="432303"/>
    <lineage>
        <taxon>Bacteria</taxon>
        <taxon>Pseudomonadati</taxon>
        <taxon>Pseudomonadota</taxon>
        <taxon>Gammaproteobacteria</taxon>
        <taxon>Pseudomonadales</taxon>
        <taxon>Marinobacteraceae</taxon>
        <taxon>Marinobacter</taxon>
    </lineage>
</organism>
<keyword evidence="11" id="KW-0830">Ubiquinone</keyword>
<dbReference type="AlphaFoldDB" id="A0A2G1VDK8"/>
<evidence type="ECO:0000256" key="7">
    <source>
        <dbReference type="ARBA" id="ARBA00022967"/>
    </source>
</evidence>
<keyword evidence="10 14" id="KW-0520">NAD</keyword>
<comment type="catalytic activity">
    <reaction evidence="13 14">
        <text>a quinone + NADH + 5 H(+)(in) = a quinol + NAD(+) + 4 H(+)(out)</text>
        <dbReference type="Rhea" id="RHEA:57888"/>
        <dbReference type="ChEBI" id="CHEBI:15378"/>
        <dbReference type="ChEBI" id="CHEBI:24646"/>
        <dbReference type="ChEBI" id="CHEBI:57540"/>
        <dbReference type="ChEBI" id="CHEBI:57945"/>
        <dbReference type="ChEBI" id="CHEBI:132124"/>
    </reaction>
</comment>
<accession>A0A2G1VDK8</accession>
<evidence type="ECO:0000256" key="3">
    <source>
        <dbReference type="ARBA" id="ARBA00022485"/>
    </source>
</evidence>
<dbReference type="InterPro" id="IPR006656">
    <property type="entry name" value="Mopterin_OxRdtase"/>
</dbReference>
<feature type="domain" description="4Fe-4S His(Cys)3-ligated-type" evidence="18">
    <location>
        <begin position="83"/>
        <end position="122"/>
    </location>
</feature>
<dbReference type="FunFam" id="3.10.20.740:FF:000002">
    <property type="entry name" value="NADH-quinone oxidoreductase"/>
    <property type="match status" value="1"/>
</dbReference>
<evidence type="ECO:0000256" key="10">
    <source>
        <dbReference type="ARBA" id="ARBA00023027"/>
    </source>
</evidence>
<feature type="region of interest" description="Disordered" evidence="15">
    <location>
        <begin position="712"/>
        <end position="733"/>
    </location>
</feature>
<dbReference type="InterPro" id="IPR036010">
    <property type="entry name" value="2Fe-2S_ferredoxin-like_sf"/>
</dbReference>
<dbReference type="InterPro" id="IPR000283">
    <property type="entry name" value="NADH_UbQ_OxRdtase_75kDa_su_CS"/>
</dbReference>
<sequence length="918" mass="100119">MATIHVDGQSYEVNGADNLLQACLSLGLDIPYFCWHPAMGSVGACRQCAVRQYKNEDDDKGMLVMSCMTPAADQTRIDIEDEEARAFRASVVEWLMINHPHDCPVCEEGGHCHLQDMTVMTGHDRRRYRFRKRTRRNQYLGPFIAHEMNRCITCYRCVRFYNDYAGGTDLGAFGAKDNIYFGRYEEGTLESRFAGNLTEVCPTGVFTDQSHSDHYTRKWDLQFAPGICHQCAMGCNISPGERYGDIRRIENRYHGDINGYFLCDLGRFGYGYVNRNDRPRVPEWRPNPGDPPAELEVDAALARIGDALKHARRVIGIGSPRASLESNYQLRELVGPANFSTGIEAREQDCLVRMNDITRSCGLSVPTLREVEEHDAVLVLGEDPMESAARLGLSIRQAITAPPAERAAKLGIPGWNAEAMKTLAQDHRQPLFIAYPAATELDEIARARLSLAPDDIARLGFAVAHAIDASAPAVPDLADDLRKRAGEIARTLMNADRPLVVSGGSLASPAVLDAVGNIARALARRASRAGLILVRREVNSTGLSLMGGQTLDWALDQLSGGEADAVVILENDLYQRLPDSRVDAALERAEVRVVVDHQRTRTLEHATFVLPAATFAEADGTLVSLEGRAQRFFQVFDPAYMRPEARIHESWRWLHALSAREKNAGSGEVTLDQVTGACASAFPDLAPMLDAAPSAGYRVEGLRLAREPHRYSGRTSMRANQNVSEPRAPQDPDTAFAFSMEGYSGYREPRQQVPFAWAPGWNSPQAWNKFTDEVGGHLRGGDPGIRLLVPQPGQYHYVSAIPDAFGPSGEGCQALVLPRLFGGEETSALAEPIRQRMERPALLLSEADATRLGAELGGLVTVTGEQACVTLPACVQTGWPSGLVGLPAGSAPAGIACGRVTLSAGPGSTPGPGEEVQP</sequence>
<dbReference type="InterPro" id="IPR001041">
    <property type="entry name" value="2Fe-2S_ferredoxin-type"/>
</dbReference>
<dbReference type="InterPro" id="IPR054351">
    <property type="entry name" value="NADH_UbQ_OxRdtase_ferredoxin"/>
</dbReference>
<evidence type="ECO:0000313" key="20">
    <source>
        <dbReference type="Proteomes" id="UP000229044"/>
    </source>
</evidence>
<keyword evidence="8 14" id="KW-0408">Iron</keyword>
<evidence type="ECO:0000256" key="6">
    <source>
        <dbReference type="ARBA" id="ARBA00022723"/>
    </source>
</evidence>
<evidence type="ECO:0000256" key="13">
    <source>
        <dbReference type="ARBA" id="ARBA00047712"/>
    </source>
</evidence>
<feature type="domain" description="4Fe-4S Mo/W bis-MGD-type" evidence="17">
    <location>
        <begin position="221"/>
        <end position="277"/>
    </location>
</feature>
<evidence type="ECO:0000256" key="5">
    <source>
        <dbReference type="ARBA" id="ARBA00022719"/>
    </source>
</evidence>
<dbReference type="PROSITE" id="PS00642">
    <property type="entry name" value="COMPLEX1_75K_2"/>
    <property type="match status" value="1"/>
</dbReference>
<evidence type="ECO:0000259" key="18">
    <source>
        <dbReference type="PROSITE" id="PS51839"/>
    </source>
</evidence>
<dbReference type="GO" id="GO:0042773">
    <property type="term" value="P:ATP synthesis coupled electron transport"/>
    <property type="evidence" value="ECO:0007669"/>
    <property type="project" value="InterPro"/>
</dbReference>
<dbReference type="InterPro" id="IPR050123">
    <property type="entry name" value="Prok_molybdopt-oxidoreductase"/>
</dbReference>
<dbReference type="FunFam" id="2.20.25.90:FF:000003">
    <property type="entry name" value="NADH-quinone oxidoreductase"/>
    <property type="match status" value="1"/>
</dbReference>
<keyword evidence="7 14" id="KW-1278">Translocase</keyword>
<dbReference type="CDD" id="cd00207">
    <property type="entry name" value="fer2"/>
    <property type="match status" value="1"/>
</dbReference>
<evidence type="ECO:0000256" key="9">
    <source>
        <dbReference type="ARBA" id="ARBA00023014"/>
    </source>
</evidence>
<comment type="cofactor">
    <cofactor evidence="14">
        <name>[2Fe-2S] cluster</name>
        <dbReference type="ChEBI" id="CHEBI:190135"/>
    </cofactor>
    <text evidence="14">Binds 1 [2Fe-2S] cluster per subunit.</text>
</comment>
<dbReference type="NCBIfam" id="TIGR01973">
    <property type="entry name" value="NuoG"/>
    <property type="match status" value="1"/>
</dbReference>
<evidence type="ECO:0000256" key="8">
    <source>
        <dbReference type="ARBA" id="ARBA00023004"/>
    </source>
</evidence>
<dbReference type="Pfam" id="PF00384">
    <property type="entry name" value="Molybdopterin"/>
    <property type="match status" value="1"/>
</dbReference>
<evidence type="ECO:0000256" key="14">
    <source>
        <dbReference type="RuleBase" id="RU003525"/>
    </source>
</evidence>
<comment type="caution">
    <text evidence="19">The sequence shown here is derived from an EMBL/GenBank/DDBJ whole genome shotgun (WGS) entry which is preliminary data.</text>
</comment>
<evidence type="ECO:0000256" key="1">
    <source>
        <dbReference type="ARBA" id="ARBA00001966"/>
    </source>
</evidence>
<dbReference type="EC" id="7.1.1.-" evidence="14"/>
<comment type="subunit">
    <text evidence="12">Composed of 13 different subunits. Subunits NuoCD, E, F, and G constitute the peripheral sector of the complex.</text>
</comment>
<dbReference type="SUPFAM" id="SSF54862">
    <property type="entry name" value="4Fe-4S ferredoxins"/>
    <property type="match status" value="1"/>
</dbReference>
<dbReference type="Pfam" id="PF04879">
    <property type="entry name" value="Molybdop_Fe4S4"/>
    <property type="match status" value="1"/>
</dbReference>
<dbReference type="Pfam" id="PF22117">
    <property type="entry name" value="Fer4_Nqo3"/>
    <property type="match status" value="1"/>
</dbReference>
<dbReference type="EMBL" id="NTFI01000003">
    <property type="protein sequence ID" value="PHQ24853.1"/>
    <property type="molecule type" value="Genomic_DNA"/>
</dbReference>
<dbReference type="GO" id="GO:0003954">
    <property type="term" value="F:NADH dehydrogenase activity"/>
    <property type="evidence" value="ECO:0007669"/>
    <property type="project" value="TreeGrafter"/>
</dbReference>
<feature type="compositionally biased region" description="Polar residues" evidence="15">
    <location>
        <begin position="713"/>
        <end position="724"/>
    </location>
</feature>
<name>A0A2G1VDK8_9GAMM</name>
<feature type="domain" description="2Fe-2S ferredoxin-type" evidence="16">
    <location>
        <begin position="1"/>
        <end position="83"/>
    </location>
</feature>
<dbReference type="GO" id="GO:0051537">
    <property type="term" value="F:2 iron, 2 sulfur cluster binding"/>
    <property type="evidence" value="ECO:0007669"/>
    <property type="project" value="UniProtKB-UniRule"/>
</dbReference>
<dbReference type="PROSITE" id="PS00643">
    <property type="entry name" value="COMPLEX1_75K_3"/>
    <property type="match status" value="1"/>
</dbReference>
<keyword evidence="6 14" id="KW-0479">Metal-binding</keyword>
<evidence type="ECO:0000259" key="16">
    <source>
        <dbReference type="PROSITE" id="PS51085"/>
    </source>
</evidence>
<dbReference type="InterPro" id="IPR010228">
    <property type="entry name" value="NADH_UbQ_OxRdtase_Gsu"/>
</dbReference>
<dbReference type="PROSITE" id="PS51669">
    <property type="entry name" value="4FE4S_MOW_BIS_MGD"/>
    <property type="match status" value="1"/>
</dbReference>
<dbReference type="InterPro" id="IPR009010">
    <property type="entry name" value="Asp_de-COase-like_dom_sf"/>
</dbReference>
<evidence type="ECO:0000256" key="12">
    <source>
        <dbReference type="ARBA" id="ARBA00026021"/>
    </source>
</evidence>
<dbReference type="SUPFAM" id="SSF50692">
    <property type="entry name" value="ADC-like"/>
    <property type="match status" value="1"/>
</dbReference>
<dbReference type="SUPFAM" id="SSF54292">
    <property type="entry name" value="2Fe-2S ferredoxin-like"/>
    <property type="match status" value="1"/>
</dbReference>
<proteinExistence type="inferred from homology"/>
<dbReference type="Gene3D" id="3.30.200.210">
    <property type="match status" value="1"/>
</dbReference>
<protein>
    <recommendedName>
        <fullName evidence="14">NADH-quinone oxidoreductase</fullName>
        <ecNumber evidence="14">7.1.1.-</ecNumber>
    </recommendedName>
</protein>
<comment type="similarity">
    <text evidence="2 14">Belongs to the complex I 75 kDa subunit family.</text>
</comment>
<evidence type="ECO:0000256" key="2">
    <source>
        <dbReference type="ARBA" id="ARBA00005404"/>
    </source>
</evidence>
<evidence type="ECO:0000256" key="4">
    <source>
        <dbReference type="ARBA" id="ARBA00022714"/>
    </source>
</evidence>
<evidence type="ECO:0000259" key="17">
    <source>
        <dbReference type="PROSITE" id="PS51669"/>
    </source>
</evidence>
<dbReference type="Gene3D" id="3.10.20.740">
    <property type="match status" value="1"/>
</dbReference>
<dbReference type="GO" id="GO:0016020">
    <property type="term" value="C:membrane"/>
    <property type="evidence" value="ECO:0007669"/>
    <property type="project" value="InterPro"/>
</dbReference>
<keyword evidence="9 14" id="KW-0411">Iron-sulfur</keyword>
<dbReference type="Gene3D" id="3.40.50.740">
    <property type="match status" value="1"/>
</dbReference>
<evidence type="ECO:0000256" key="15">
    <source>
        <dbReference type="SAM" id="MobiDB-lite"/>
    </source>
</evidence>
<dbReference type="Pfam" id="PF13510">
    <property type="entry name" value="Fer2_4"/>
    <property type="match status" value="1"/>
</dbReference>
<dbReference type="Proteomes" id="UP000229044">
    <property type="component" value="Unassembled WGS sequence"/>
</dbReference>
<dbReference type="GO" id="GO:0046872">
    <property type="term" value="F:metal ion binding"/>
    <property type="evidence" value="ECO:0007669"/>
    <property type="project" value="UniProtKB-UniRule"/>
</dbReference>
<reference evidence="19 20" key="1">
    <citation type="submission" date="2017-09" db="EMBL/GenBank/DDBJ databases">
        <title>The draft genome sequences of Marinobacter guineae M3B.</title>
        <authorList>
            <person name="Cao J."/>
        </authorList>
    </citation>
    <scope>NUCLEOTIDE SEQUENCE [LARGE SCALE GENOMIC DNA]</scope>
    <source>
        <strain evidence="19 20">M3B</strain>
    </source>
</reference>
<dbReference type="CDD" id="cd02771">
    <property type="entry name" value="MopB_NDH-1_NuoG2-N7"/>
    <property type="match status" value="1"/>
</dbReference>
<dbReference type="Pfam" id="PF10588">
    <property type="entry name" value="NADH-G_4Fe-4S_3"/>
    <property type="match status" value="1"/>
</dbReference>
<dbReference type="PROSITE" id="PS00641">
    <property type="entry name" value="COMPLEX1_75K_1"/>
    <property type="match status" value="1"/>
</dbReference>
<comment type="cofactor">
    <cofactor evidence="1 14">
        <name>[4Fe-4S] cluster</name>
        <dbReference type="ChEBI" id="CHEBI:49883"/>
    </cofactor>
</comment>
<dbReference type="CDD" id="cd02788">
    <property type="entry name" value="MopB_CT_NDH-1_NuoG2-N7"/>
    <property type="match status" value="1"/>
</dbReference>
<keyword evidence="20" id="KW-1185">Reference proteome</keyword>
<dbReference type="SUPFAM" id="SSF53706">
    <property type="entry name" value="Formate dehydrogenase/DMSO reductase, domains 1-3"/>
    <property type="match status" value="1"/>
</dbReference>
<keyword evidence="3 14" id="KW-0004">4Fe-4S</keyword>
<evidence type="ECO:0000256" key="11">
    <source>
        <dbReference type="ARBA" id="ARBA00023075"/>
    </source>
</evidence>
<dbReference type="PANTHER" id="PTHR43105">
    <property type="entry name" value="RESPIRATORY NITRATE REDUCTASE"/>
    <property type="match status" value="1"/>
</dbReference>
<keyword evidence="5 14" id="KW-0874">Quinone</keyword>
<evidence type="ECO:0000313" key="19">
    <source>
        <dbReference type="EMBL" id="PHQ24853.1"/>
    </source>
</evidence>
<dbReference type="GO" id="GO:0051539">
    <property type="term" value="F:4 iron, 4 sulfur cluster binding"/>
    <property type="evidence" value="ECO:0007669"/>
    <property type="project" value="UniProtKB-KW"/>
</dbReference>
<dbReference type="RefSeq" id="WP_099618169.1">
    <property type="nucleotide sequence ID" value="NZ_KZ319340.1"/>
</dbReference>
<dbReference type="SMART" id="SM00926">
    <property type="entry name" value="Molybdop_Fe4S4"/>
    <property type="match status" value="1"/>
</dbReference>
<dbReference type="SMART" id="SM00929">
    <property type="entry name" value="NADH-G_4Fe-4S_3"/>
    <property type="match status" value="1"/>
</dbReference>
<dbReference type="GO" id="GO:0008137">
    <property type="term" value="F:NADH dehydrogenase (ubiquinone) activity"/>
    <property type="evidence" value="ECO:0007669"/>
    <property type="project" value="UniProtKB-UniRule"/>
</dbReference>
<comment type="function">
    <text evidence="14">NDH-1 shuttles electrons from NADH, via FMN and iron-sulfur (Fe-S) centers, to quinones in the respiratory chain. Couples the redox reaction to proton translocation (for every two electrons transferred, four hydrogen ions are translocated across the cytoplasmic membrane), and thus conserves the redox energy in a proton gradient.</text>
</comment>
<dbReference type="OrthoDB" id="9810782at2"/>